<proteinExistence type="evidence at transcript level"/>
<keyword evidence="1" id="KW-0472">Membrane</keyword>
<accession>D5AD59</accession>
<evidence type="ECO:0000313" key="2">
    <source>
        <dbReference type="EMBL" id="ADE77478.1"/>
    </source>
</evidence>
<sequence length="77" mass="9179">MVELLNKVVIRNFLLEVMDHMPAFSIFNATIPNLNMCFWGFLFFFNLCRYRDDESICIIILYFINFECIVCPCKILV</sequence>
<keyword evidence="1" id="KW-1133">Transmembrane helix</keyword>
<name>D5AD59_PICSI</name>
<reference evidence="2" key="1">
    <citation type="submission" date="2010-04" db="EMBL/GenBank/DDBJ databases">
        <authorList>
            <person name="Reid K.E."/>
            <person name="Liao N."/>
            <person name="Chan S."/>
            <person name="Docking R."/>
            <person name="Taylor G."/>
            <person name="Moore R."/>
            <person name="Mayo M."/>
            <person name="Munro S."/>
            <person name="King J."/>
            <person name="Yanchuk A."/>
            <person name="Holt R."/>
            <person name="Jones S."/>
            <person name="Marra M."/>
            <person name="Ritland C.E."/>
            <person name="Ritland K."/>
            <person name="Bohlmann J."/>
        </authorList>
    </citation>
    <scope>NUCLEOTIDE SEQUENCE</scope>
    <source>
        <tissue evidence="2">Bud</tissue>
    </source>
</reference>
<keyword evidence="1" id="KW-0812">Transmembrane</keyword>
<protein>
    <submittedName>
        <fullName evidence="2">Uncharacterized protein</fullName>
    </submittedName>
</protein>
<feature type="transmembrane region" description="Helical" evidence="1">
    <location>
        <begin position="23"/>
        <end position="45"/>
    </location>
</feature>
<dbReference type="EMBL" id="BT124212">
    <property type="protein sequence ID" value="ADE77478.1"/>
    <property type="molecule type" value="mRNA"/>
</dbReference>
<dbReference type="AlphaFoldDB" id="D5AD59"/>
<evidence type="ECO:0000256" key="1">
    <source>
        <dbReference type="SAM" id="Phobius"/>
    </source>
</evidence>
<organism evidence="2">
    <name type="scientific">Picea sitchensis</name>
    <name type="common">Sitka spruce</name>
    <name type="synonym">Pinus sitchensis</name>
    <dbReference type="NCBI Taxonomy" id="3332"/>
    <lineage>
        <taxon>Eukaryota</taxon>
        <taxon>Viridiplantae</taxon>
        <taxon>Streptophyta</taxon>
        <taxon>Embryophyta</taxon>
        <taxon>Tracheophyta</taxon>
        <taxon>Spermatophyta</taxon>
        <taxon>Pinopsida</taxon>
        <taxon>Pinidae</taxon>
        <taxon>Conifers I</taxon>
        <taxon>Pinales</taxon>
        <taxon>Pinaceae</taxon>
        <taxon>Picea</taxon>
    </lineage>
</organism>